<dbReference type="NCBIfam" id="NF000908">
    <property type="entry name" value="PRK00089.1"/>
    <property type="match status" value="1"/>
</dbReference>
<dbReference type="NCBIfam" id="TIGR00436">
    <property type="entry name" value="era"/>
    <property type="match status" value="1"/>
</dbReference>
<evidence type="ECO:0000256" key="2">
    <source>
        <dbReference type="ARBA" id="ARBA00020484"/>
    </source>
</evidence>
<evidence type="ECO:0000259" key="10">
    <source>
        <dbReference type="PROSITE" id="PS51713"/>
    </source>
</evidence>
<dbReference type="AlphaFoldDB" id="A0A6M4INW8"/>
<dbReference type="KEGG" id="ggr:HKW67_06185"/>
<keyword evidence="12" id="KW-1185">Reference proteome</keyword>
<feature type="domain" description="KH type-2" evidence="9">
    <location>
        <begin position="195"/>
        <end position="271"/>
    </location>
</feature>
<dbReference type="HAMAP" id="MF_00367">
    <property type="entry name" value="GTPase_Era"/>
    <property type="match status" value="1"/>
</dbReference>
<dbReference type="InterPro" id="IPR027417">
    <property type="entry name" value="P-loop_NTPase"/>
</dbReference>
<dbReference type="Pfam" id="PF07650">
    <property type="entry name" value="KH_2"/>
    <property type="match status" value="1"/>
</dbReference>
<dbReference type="SUPFAM" id="SSF52540">
    <property type="entry name" value="P-loop containing nucleoside triphosphate hydrolases"/>
    <property type="match status" value="1"/>
</dbReference>
<feature type="region of interest" description="G1" evidence="7">
    <location>
        <begin position="11"/>
        <end position="18"/>
    </location>
</feature>
<evidence type="ECO:0000313" key="11">
    <source>
        <dbReference type="EMBL" id="QJR35126.1"/>
    </source>
</evidence>
<dbReference type="InterPro" id="IPR030388">
    <property type="entry name" value="G_ERA_dom"/>
</dbReference>
<evidence type="ECO:0000259" key="9">
    <source>
        <dbReference type="PROSITE" id="PS50823"/>
    </source>
</evidence>
<dbReference type="InterPro" id="IPR004044">
    <property type="entry name" value="KH_dom_type_2"/>
</dbReference>
<feature type="region of interest" description="G2" evidence="7">
    <location>
        <begin position="37"/>
        <end position="41"/>
    </location>
</feature>
<evidence type="ECO:0000256" key="8">
    <source>
        <dbReference type="RuleBase" id="RU003761"/>
    </source>
</evidence>
<keyword evidence="6" id="KW-0690">Ribosome biogenesis</keyword>
<keyword evidence="6" id="KW-1003">Cell membrane</keyword>
<dbReference type="CDD" id="cd22534">
    <property type="entry name" value="KH-II_Era"/>
    <property type="match status" value="1"/>
</dbReference>
<keyword evidence="4 6" id="KW-0694">RNA-binding</keyword>
<dbReference type="GO" id="GO:0005886">
    <property type="term" value="C:plasma membrane"/>
    <property type="evidence" value="ECO:0007669"/>
    <property type="project" value="UniProtKB-SubCell"/>
</dbReference>
<dbReference type="PROSITE" id="PS50823">
    <property type="entry name" value="KH_TYPE_2"/>
    <property type="match status" value="1"/>
</dbReference>
<keyword evidence="6" id="KW-0699">rRNA-binding</keyword>
<feature type="binding site" evidence="6">
    <location>
        <begin position="11"/>
        <end position="18"/>
    </location>
    <ligand>
        <name>GTP</name>
        <dbReference type="ChEBI" id="CHEBI:37565"/>
    </ligand>
</feature>
<keyword evidence="6" id="KW-0472">Membrane</keyword>
<gene>
    <name evidence="6 11" type="primary">era</name>
    <name evidence="11" type="ORF">HKW67_06185</name>
</gene>
<dbReference type="Gene3D" id="3.30.300.20">
    <property type="match status" value="1"/>
</dbReference>
<comment type="function">
    <text evidence="6">An essential GTPase that binds both GDP and GTP, with rapid nucleotide exchange. Plays a role in 16S rRNA processing and 30S ribosomal subunit biogenesis and possibly also in cell cycle regulation and energy metabolism.</text>
</comment>
<evidence type="ECO:0000256" key="6">
    <source>
        <dbReference type="HAMAP-Rule" id="MF_00367"/>
    </source>
</evidence>
<dbReference type="GO" id="GO:0000028">
    <property type="term" value="P:ribosomal small subunit assembly"/>
    <property type="evidence" value="ECO:0007669"/>
    <property type="project" value="TreeGrafter"/>
</dbReference>
<dbReference type="InterPro" id="IPR009019">
    <property type="entry name" value="KH_sf_prok-type"/>
</dbReference>
<dbReference type="RefSeq" id="WP_171224555.1">
    <property type="nucleotide sequence ID" value="NZ_CP053085.1"/>
</dbReference>
<evidence type="ECO:0000256" key="3">
    <source>
        <dbReference type="ARBA" id="ARBA00022741"/>
    </source>
</evidence>
<dbReference type="SUPFAM" id="SSF54814">
    <property type="entry name" value="Prokaryotic type KH domain (KH-domain type II)"/>
    <property type="match status" value="1"/>
</dbReference>
<dbReference type="EMBL" id="CP053085">
    <property type="protein sequence ID" value="QJR35126.1"/>
    <property type="molecule type" value="Genomic_DNA"/>
</dbReference>
<comment type="subcellular location">
    <subcellularLocation>
        <location evidence="6">Cytoplasm</location>
    </subcellularLocation>
    <subcellularLocation>
        <location evidence="6">Cell membrane</location>
        <topology evidence="6">Peripheral membrane protein</topology>
    </subcellularLocation>
</comment>
<dbReference type="PRINTS" id="PR00326">
    <property type="entry name" value="GTP1OBG"/>
</dbReference>
<feature type="domain" description="Era-type G" evidence="10">
    <location>
        <begin position="3"/>
        <end position="164"/>
    </location>
</feature>
<feature type="region of interest" description="G3" evidence="7">
    <location>
        <begin position="58"/>
        <end position="61"/>
    </location>
</feature>
<evidence type="ECO:0000256" key="5">
    <source>
        <dbReference type="ARBA" id="ARBA00023134"/>
    </source>
</evidence>
<dbReference type="InterPro" id="IPR015946">
    <property type="entry name" value="KH_dom-like_a/b"/>
</dbReference>
<dbReference type="InterPro" id="IPR006073">
    <property type="entry name" value="GTP-bd"/>
</dbReference>
<dbReference type="CDD" id="cd04163">
    <property type="entry name" value="Era"/>
    <property type="match status" value="1"/>
</dbReference>
<dbReference type="Gene3D" id="3.40.50.300">
    <property type="entry name" value="P-loop containing nucleotide triphosphate hydrolases"/>
    <property type="match status" value="1"/>
</dbReference>
<dbReference type="Proteomes" id="UP000500938">
    <property type="component" value="Chromosome"/>
</dbReference>
<keyword evidence="3 6" id="KW-0547">Nucleotide-binding</keyword>
<protein>
    <recommendedName>
        <fullName evidence="2 6">GTPase Era</fullName>
    </recommendedName>
</protein>
<evidence type="ECO:0000256" key="4">
    <source>
        <dbReference type="ARBA" id="ARBA00022884"/>
    </source>
</evidence>
<dbReference type="GO" id="GO:0005525">
    <property type="term" value="F:GTP binding"/>
    <property type="evidence" value="ECO:0007669"/>
    <property type="project" value="UniProtKB-UniRule"/>
</dbReference>
<accession>A0A6M4INW8</accession>
<keyword evidence="6" id="KW-0963">Cytoplasm</keyword>
<evidence type="ECO:0000313" key="12">
    <source>
        <dbReference type="Proteomes" id="UP000500938"/>
    </source>
</evidence>
<comment type="subunit">
    <text evidence="6">Monomer.</text>
</comment>
<name>A0A6M4INW8_9BACT</name>
<dbReference type="PROSITE" id="PS51713">
    <property type="entry name" value="G_ERA"/>
    <property type="match status" value="1"/>
</dbReference>
<feature type="region of interest" description="G4" evidence="7">
    <location>
        <begin position="120"/>
        <end position="123"/>
    </location>
</feature>
<dbReference type="PANTHER" id="PTHR42698:SF1">
    <property type="entry name" value="GTPASE ERA, MITOCHONDRIAL"/>
    <property type="match status" value="1"/>
</dbReference>
<keyword evidence="5 6" id="KW-0342">GTP-binding</keyword>
<feature type="binding site" evidence="6">
    <location>
        <begin position="58"/>
        <end position="62"/>
    </location>
    <ligand>
        <name>GTP</name>
        <dbReference type="ChEBI" id="CHEBI:37565"/>
    </ligand>
</feature>
<dbReference type="Pfam" id="PF01926">
    <property type="entry name" value="MMR_HSR1"/>
    <property type="match status" value="1"/>
</dbReference>
<comment type="similarity">
    <text evidence="1 6 7 8">Belongs to the TRAFAC class TrmE-Era-EngA-EngB-Septin-like GTPase superfamily. Era GTPase family.</text>
</comment>
<dbReference type="PANTHER" id="PTHR42698">
    <property type="entry name" value="GTPASE ERA"/>
    <property type="match status" value="1"/>
</dbReference>
<dbReference type="InterPro" id="IPR005225">
    <property type="entry name" value="Small_GTP-bd"/>
</dbReference>
<dbReference type="GO" id="GO:0003924">
    <property type="term" value="F:GTPase activity"/>
    <property type="evidence" value="ECO:0007669"/>
    <property type="project" value="UniProtKB-UniRule"/>
</dbReference>
<feature type="binding site" evidence="6">
    <location>
        <begin position="120"/>
        <end position="123"/>
    </location>
    <ligand>
        <name>GTP</name>
        <dbReference type="ChEBI" id="CHEBI:37565"/>
    </ligand>
</feature>
<dbReference type="GO" id="GO:0070181">
    <property type="term" value="F:small ribosomal subunit rRNA binding"/>
    <property type="evidence" value="ECO:0007669"/>
    <property type="project" value="UniProtKB-UniRule"/>
</dbReference>
<dbReference type="GO" id="GO:0005829">
    <property type="term" value="C:cytosol"/>
    <property type="evidence" value="ECO:0007669"/>
    <property type="project" value="TreeGrafter"/>
</dbReference>
<dbReference type="GO" id="GO:0043024">
    <property type="term" value="F:ribosomal small subunit binding"/>
    <property type="evidence" value="ECO:0007669"/>
    <property type="project" value="TreeGrafter"/>
</dbReference>
<dbReference type="InterPro" id="IPR005662">
    <property type="entry name" value="GTPase_Era-like"/>
</dbReference>
<reference evidence="11 12" key="1">
    <citation type="submission" date="2020-05" db="EMBL/GenBank/DDBJ databases">
        <title>Complete genome sequence of Gemmatimonas greenlandica TET16.</title>
        <authorList>
            <person name="Zeng Y."/>
        </authorList>
    </citation>
    <scope>NUCLEOTIDE SEQUENCE [LARGE SCALE GENOMIC DNA]</scope>
    <source>
        <strain evidence="11 12">TET16</strain>
    </source>
</reference>
<evidence type="ECO:0000256" key="1">
    <source>
        <dbReference type="ARBA" id="ARBA00007921"/>
    </source>
</evidence>
<evidence type="ECO:0000256" key="7">
    <source>
        <dbReference type="PROSITE-ProRule" id="PRU01050"/>
    </source>
</evidence>
<feature type="region of interest" description="G5" evidence="7">
    <location>
        <begin position="143"/>
        <end position="145"/>
    </location>
</feature>
<dbReference type="NCBIfam" id="TIGR00231">
    <property type="entry name" value="small_GTP"/>
    <property type="match status" value="1"/>
</dbReference>
<organism evidence="11 12">
    <name type="scientific">Gemmatimonas groenlandica</name>
    <dbReference type="NCBI Taxonomy" id="2732249"/>
    <lineage>
        <taxon>Bacteria</taxon>
        <taxon>Pseudomonadati</taxon>
        <taxon>Gemmatimonadota</taxon>
        <taxon>Gemmatimonadia</taxon>
        <taxon>Gemmatimonadales</taxon>
        <taxon>Gemmatimonadaceae</taxon>
        <taxon>Gemmatimonas</taxon>
    </lineage>
</organism>
<proteinExistence type="inferred from homology"/>
<sequence length="292" mass="32326">MTRAGIVTVAGFPNAGKSTLLNRLVGEKLAITSSKAQSTRHRILGLRTENDTQMVILDTPGLLEPKDTLHSAMRNAALAAVRDADVLVHVVDATATIPADFATAAGLERAPRAKVLLALNKIDLIDEPKKFALLEHYPEAVLLSAHTGDGMDRLVNAITERLPESPYLYPADELSTQPVKFFCAEFVRETALEQLGDELPHALACEIEEFREGSTPLYIRAVLHVERDSQKRIVIGANGQQIKKLGRVAREKIERFVGQPVYLDLWVKVLPNWRRNRNAVLRLGYGDPNEKT</sequence>